<name>A0ABX9YH39_9BURK</name>
<dbReference type="RefSeq" id="WP_059563330.1">
    <property type="nucleotide sequence ID" value="NZ_CP156686.1"/>
</dbReference>
<evidence type="ECO:0008006" key="3">
    <source>
        <dbReference type="Google" id="ProtNLM"/>
    </source>
</evidence>
<comment type="caution">
    <text evidence="1">The sequence shown here is derived from an EMBL/GenBank/DDBJ whole genome shotgun (WGS) entry which is preliminary data.</text>
</comment>
<dbReference type="EMBL" id="QTPM01000044">
    <property type="protein sequence ID" value="RQY86530.1"/>
    <property type="molecule type" value="Genomic_DNA"/>
</dbReference>
<evidence type="ECO:0000313" key="1">
    <source>
        <dbReference type="EMBL" id="RQY86530.1"/>
    </source>
</evidence>
<proteinExistence type="predicted"/>
<dbReference type="GeneID" id="93056838"/>
<accession>A0ABX9YH39</accession>
<sequence>MKKSRFAEEYAFCLYGIRPEIADANANAPEVLFEAGRRVPKVNLKSKWFGTGQFIHGATWLKIAHWKGDGSLTPLQKILKAYDDMSNVKRPDFVAG</sequence>
<dbReference type="Proteomes" id="UP000281098">
    <property type="component" value="Unassembled WGS sequence"/>
</dbReference>
<reference evidence="1 2" key="1">
    <citation type="submission" date="2018-08" db="EMBL/GenBank/DDBJ databases">
        <title>Comparative analysis of Burkholderia isolates from Puerto Rico.</title>
        <authorList>
            <person name="Hall C."/>
            <person name="Sahl J."/>
            <person name="Wagner D."/>
        </authorList>
    </citation>
    <scope>NUCLEOTIDE SEQUENCE [LARGE SCALE GENOMIC DNA]</scope>
    <source>
        <strain evidence="1 2">Bp8966</strain>
    </source>
</reference>
<gene>
    <name evidence="1" type="ORF">DF017_27335</name>
</gene>
<keyword evidence="2" id="KW-1185">Reference proteome</keyword>
<evidence type="ECO:0000313" key="2">
    <source>
        <dbReference type="Proteomes" id="UP000281098"/>
    </source>
</evidence>
<organism evidence="1 2">
    <name type="scientific">Burkholderia stagnalis</name>
    <dbReference type="NCBI Taxonomy" id="1503054"/>
    <lineage>
        <taxon>Bacteria</taxon>
        <taxon>Pseudomonadati</taxon>
        <taxon>Pseudomonadota</taxon>
        <taxon>Betaproteobacteria</taxon>
        <taxon>Burkholderiales</taxon>
        <taxon>Burkholderiaceae</taxon>
        <taxon>Burkholderia</taxon>
        <taxon>Burkholderia cepacia complex</taxon>
    </lineage>
</organism>
<protein>
    <recommendedName>
        <fullName evidence="3">Transposase</fullName>
    </recommendedName>
</protein>